<protein>
    <recommendedName>
        <fullName evidence="1">Transcriptional coactivator p15 (PC4) C-terminal domain-containing protein</fullName>
    </recommendedName>
</protein>
<proteinExistence type="predicted"/>
<evidence type="ECO:0000313" key="3">
    <source>
        <dbReference type="Proteomes" id="UP000827092"/>
    </source>
</evidence>
<reference evidence="2 3" key="1">
    <citation type="journal article" date="2022" name="Nat. Ecol. Evol.">
        <title>A masculinizing supergene underlies an exaggerated male reproductive morph in a spider.</title>
        <authorList>
            <person name="Hendrickx F."/>
            <person name="De Corte Z."/>
            <person name="Sonet G."/>
            <person name="Van Belleghem S.M."/>
            <person name="Kostlbacher S."/>
            <person name="Vangestel C."/>
        </authorList>
    </citation>
    <scope>NUCLEOTIDE SEQUENCE [LARGE SCALE GENOMIC DNA]</scope>
    <source>
        <strain evidence="2">W744_W776</strain>
    </source>
</reference>
<dbReference type="Gene3D" id="2.30.31.10">
    <property type="entry name" value="Transcriptional Coactivator Pc4, Chain A"/>
    <property type="match status" value="1"/>
</dbReference>
<evidence type="ECO:0000259" key="1">
    <source>
        <dbReference type="Pfam" id="PF02229"/>
    </source>
</evidence>
<evidence type="ECO:0000313" key="2">
    <source>
        <dbReference type="EMBL" id="KAG8183370.1"/>
    </source>
</evidence>
<dbReference type="EMBL" id="JAFNEN010000419">
    <property type="protein sequence ID" value="KAG8183370.1"/>
    <property type="molecule type" value="Genomic_DNA"/>
</dbReference>
<gene>
    <name evidence="2" type="ORF">JTE90_008272</name>
</gene>
<name>A0AAV6UGS6_9ARAC</name>
<dbReference type="AlphaFoldDB" id="A0AAV6UGS6"/>
<dbReference type="InterPro" id="IPR003173">
    <property type="entry name" value="PC4_C"/>
</dbReference>
<dbReference type="InterPro" id="IPR009044">
    <property type="entry name" value="ssDNA-bd_transcriptional_reg"/>
</dbReference>
<organism evidence="2 3">
    <name type="scientific">Oedothorax gibbosus</name>
    <dbReference type="NCBI Taxonomy" id="931172"/>
    <lineage>
        <taxon>Eukaryota</taxon>
        <taxon>Metazoa</taxon>
        <taxon>Ecdysozoa</taxon>
        <taxon>Arthropoda</taxon>
        <taxon>Chelicerata</taxon>
        <taxon>Arachnida</taxon>
        <taxon>Araneae</taxon>
        <taxon>Araneomorphae</taxon>
        <taxon>Entelegynae</taxon>
        <taxon>Araneoidea</taxon>
        <taxon>Linyphiidae</taxon>
        <taxon>Erigoninae</taxon>
        <taxon>Oedothorax</taxon>
    </lineage>
</organism>
<dbReference type="GO" id="GO:0003677">
    <property type="term" value="F:DNA binding"/>
    <property type="evidence" value="ECO:0007669"/>
    <property type="project" value="InterPro"/>
</dbReference>
<feature type="domain" description="Transcriptional coactivator p15 (PC4) C-terminal" evidence="1">
    <location>
        <begin position="34"/>
        <end position="82"/>
    </location>
</feature>
<dbReference type="Proteomes" id="UP000827092">
    <property type="component" value="Unassembled WGS sequence"/>
</dbReference>
<dbReference type="GO" id="GO:0006355">
    <property type="term" value="P:regulation of DNA-templated transcription"/>
    <property type="evidence" value="ECO:0007669"/>
    <property type="project" value="InterPro"/>
</dbReference>
<dbReference type="SUPFAM" id="SSF54447">
    <property type="entry name" value="ssDNA-binding transcriptional regulator domain"/>
    <property type="match status" value="1"/>
</dbReference>
<dbReference type="Pfam" id="PF02229">
    <property type="entry name" value="PC4"/>
    <property type="match status" value="1"/>
</dbReference>
<sequence length="91" mass="10796">MSPRPPAKKFKMSYKSESNGLFKMSNIPAHHYHLGDNYFLIVNEFCGQVLIHYRKYRVEADWMAPTKEGITLQPLTWQEFVDSMPLQNFHY</sequence>
<keyword evidence="3" id="KW-1185">Reference proteome</keyword>
<comment type="caution">
    <text evidence="2">The sequence shown here is derived from an EMBL/GenBank/DDBJ whole genome shotgun (WGS) entry which is preliminary data.</text>
</comment>
<accession>A0AAV6UGS6</accession>